<feature type="compositionally biased region" description="Basic and acidic residues" evidence="1">
    <location>
        <begin position="56"/>
        <end position="70"/>
    </location>
</feature>
<name>A0A9N7VX36_PLEPL</name>
<protein>
    <submittedName>
        <fullName evidence="2">Uncharacterized protein</fullName>
    </submittedName>
</protein>
<gene>
    <name evidence="2" type="ORF">PLEPLA_LOCUS46520</name>
</gene>
<accession>A0A9N7VX36</accession>
<dbReference type="AlphaFoldDB" id="A0A9N7VX36"/>
<dbReference type="EMBL" id="CADEAL010004399">
    <property type="protein sequence ID" value="CAB1458689.1"/>
    <property type="molecule type" value="Genomic_DNA"/>
</dbReference>
<organism evidence="2 3">
    <name type="scientific">Pleuronectes platessa</name>
    <name type="common">European plaice</name>
    <dbReference type="NCBI Taxonomy" id="8262"/>
    <lineage>
        <taxon>Eukaryota</taxon>
        <taxon>Metazoa</taxon>
        <taxon>Chordata</taxon>
        <taxon>Craniata</taxon>
        <taxon>Vertebrata</taxon>
        <taxon>Euteleostomi</taxon>
        <taxon>Actinopterygii</taxon>
        <taxon>Neopterygii</taxon>
        <taxon>Teleostei</taxon>
        <taxon>Neoteleostei</taxon>
        <taxon>Acanthomorphata</taxon>
        <taxon>Carangaria</taxon>
        <taxon>Pleuronectiformes</taxon>
        <taxon>Pleuronectoidei</taxon>
        <taxon>Pleuronectidae</taxon>
        <taxon>Pleuronectes</taxon>
    </lineage>
</organism>
<evidence type="ECO:0000313" key="2">
    <source>
        <dbReference type="EMBL" id="CAB1458689.1"/>
    </source>
</evidence>
<feature type="compositionally biased region" description="Basic and acidic residues" evidence="1">
    <location>
        <begin position="1"/>
        <end position="45"/>
    </location>
</feature>
<feature type="region of interest" description="Disordered" evidence="1">
    <location>
        <begin position="1"/>
        <end position="87"/>
    </location>
</feature>
<dbReference type="Proteomes" id="UP001153269">
    <property type="component" value="Unassembled WGS sequence"/>
</dbReference>
<evidence type="ECO:0000313" key="3">
    <source>
        <dbReference type="Proteomes" id="UP001153269"/>
    </source>
</evidence>
<keyword evidence="3" id="KW-1185">Reference proteome</keyword>
<comment type="caution">
    <text evidence="2">The sequence shown here is derived from an EMBL/GenBank/DDBJ whole genome shotgun (WGS) entry which is preliminary data.</text>
</comment>
<proteinExistence type="predicted"/>
<sequence>MEGSQRKRIEQTDGGTDRQVEGVKTPEWDGDKLDGETAGERESPAEGKNVGGGKQKKGEKDGERNRRGERTLQPPLAQTGHPSPSTSCVCGRLDLSSSLCYNPRRLTPLLTPTTAFTQRTFPPITAGQVQVFVFLMTSSN</sequence>
<evidence type="ECO:0000256" key="1">
    <source>
        <dbReference type="SAM" id="MobiDB-lite"/>
    </source>
</evidence>
<reference evidence="2" key="1">
    <citation type="submission" date="2020-03" db="EMBL/GenBank/DDBJ databases">
        <authorList>
            <person name="Weist P."/>
        </authorList>
    </citation>
    <scope>NUCLEOTIDE SEQUENCE</scope>
</reference>